<dbReference type="SUPFAM" id="SSF49785">
    <property type="entry name" value="Galactose-binding domain-like"/>
    <property type="match status" value="1"/>
</dbReference>
<comment type="subunit">
    <text evidence="3">Homotrimer.</text>
</comment>
<organism evidence="10 11">
    <name type="scientific">Mytilus coruscus</name>
    <name type="common">Sea mussel</name>
    <dbReference type="NCBI Taxonomy" id="42192"/>
    <lineage>
        <taxon>Eukaryota</taxon>
        <taxon>Metazoa</taxon>
        <taxon>Spiralia</taxon>
        <taxon>Lophotrochozoa</taxon>
        <taxon>Mollusca</taxon>
        <taxon>Bivalvia</taxon>
        <taxon>Autobranchia</taxon>
        <taxon>Pteriomorphia</taxon>
        <taxon>Mytilida</taxon>
        <taxon>Mytiloidea</taxon>
        <taxon>Mytilidae</taxon>
        <taxon>Mytilinae</taxon>
        <taxon>Mytilus</taxon>
    </lineage>
</organism>
<keyword evidence="11" id="KW-1185">Reference proteome</keyword>
<evidence type="ECO:0000256" key="7">
    <source>
        <dbReference type="ARBA" id="ARBA00023157"/>
    </source>
</evidence>
<evidence type="ECO:0000256" key="3">
    <source>
        <dbReference type="ARBA" id="ARBA00011233"/>
    </source>
</evidence>
<keyword evidence="8" id="KW-0732">Signal</keyword>
<evidence type="ECO:0000256" key="1">
    <source>
        <dbReference type="ARBA" id="ARBA00002219"/>
    </source>
</evidence>
<evidence type="ECO:0000313" key="10">
    <source>
        <dbReference type="EMBL" id="CAC5416568.1"/>
    </source>
</evidence>
<gene>
    <name evidence="10" type="ORF">MCOR_49168</name>
</gene>
<sequence>MLMRKSRLCHILATFLFVKELLTVGEVVGKEMYSRLELSINHNTERLEDISAILKDNTKKLNKNSDNINRNFKVLEDILKFLKDSKQEKKLLEVAQGKRTYQSSTWNPLYPSKLAVDGRLGTIQHTNKQHFPFWVVDLGKIYKIERVEIYNEPNCCGERLRDLDVLIGPYHNAMKLCAHYAGPSHTGDHLVFNCSGVLPGRYVKLMMRRTEYLHVAEVKVFARI</sequence>
<dbReference type="InterPro" id="IPR006585">
    <property type="entry name" value="FTP1"/>
</dbReference>
<evidence type="ECO:0000259" key="9">
    <source>
        <dbReference type="SMART" id="SM00607"/>
    </source>
</evidence>
<dbReference type="Pfam" id="PF22633">
    <property type="entry name" value="F5_F8_type_C_2"/>
    <property type="match status" value="1"/>
</dbReference>
<dbReference type="OrthoDB" id="6132992at2759"/>
<keyword evidence="7" id="KW-1015">Disulfide bond</keyword>
<dbReference type="GO" id="GO:0001868">
    <property type="term" value="P:regulation of complement activation, lectin pathway"/>
    <property type="evidence" value="ECO:0007669"/>
    <property type="project" value="UniProtKB-ARBA"/>
</dbReference>
<evidence type="ECO:0000256" key="2">
    <source>
        <dbReference type="ARBA" id="ARBA00010147"/>
    </source>
</evidence>
<dbReference type="AlphaFoldDB" id="A0A6J8E8S6"/>
<keyword evidence="6" id="KW-0106">Calcium</keyword>
<dbReference type="PANTHER" id="PTHR45713">
    <property type="entry name" value="FTP DOMAIN-CONTAINING PROTEIN"/>
    <property type="match status" value="1"/>
</dbReference>
<dbReference type="EMBL" id="CACVKT020008662">
    <property type="protein sequence ID" value="CAC5416568.1"/>
    <property type="molecule type" value="Genomic_DNA"/>
</dbReference>
<dbReference type="SMART" id="SM00607">
    <property type="entry name" value="FTP"/>
    <property type="match status" value="1"/>
</dbReference>
<name>A0A6J8E8S6_MYTCO</name>
<evidence type="ECO:0000256" key="8">
    <source>
        <dbReference type="SAM" id="SignalP"/>
    </source>
</evidence>
<dbReference type="InterPro" id="IPR008979">
    <property type="entry name" value="Galactose-bd-like_sf"/>
</dbReference>
<dbReference type="GO" id="GO:0042806">
    <property type="term" value="F:fucose binding"/>
    <property type="evidence" value="ECO:0007669"/>
    <property type="project" value="UniProtKB-ARBA"/>
</dbReference>
<feature type="signal peptide" evidence="8">
    <location>
        <begin position="1"/>
        <end position="29"/>
    </location>
</feature>
<accession>A0A6J8E8S6</accession>
<comment type="function">
    <text evidence="1">Acts as a defensive agent. Recognizes blood group fucosylated oligosaccharides including A, B, H and Lewis B-type antigens. Does not recognize Lewis A antigen and has low affinity for monovalent haptens.</text>
</comment>
<proteinExistence type="inferred from homology"/>
<evidence type="ECO:0000256" key="5">
    <source>
        <dbReference type="ARBA" id="ARBA00022734"/>
    </source>
</evidence>
<comment type="similarity">
    <text evidence="2">Belongs to the fucolectin family.</text>
</comment>
<feature type="chain" id="PRO_5027098518" description="Fucolectin tachylectin-4 pentraxin-1 domain-containing protein" evidence="8">
    <location>
        <begin position="30"/>
        <end position="224"/>
    </location>
</feature>
<reference evidence="10 11" key="1">
    <citation type="submission" date="2020-06" db="EMBL/GenBank/DDBJ databases">
        <authorList>
            <person name="Li R."/>
            <person name="Bekaert M."/>
        </authorList>
    </citation>
    <scope>NUCLEOTIDE SEQUENCE [LARGE SCALE GENOMIC DNA]</scope>
    <source>
        <strain evidence="11">wild</strain>
    </source>
</reference>
<protein>
    <recommendedName>
        <fullName evidence="9">Fucolectin tachylectin-4 pentraxin-1 domain-containing protein</fullName>
    </recommendedName>
</protein>
<dbReference type="GO" id="GO:0046872">
    <property type="term" value="F:metal ion binding"/>
    <property type="evidence" value="ECO:0007669"/>
    <property type="project" value="UniProtKB-KW"/>
</dbReference>
<dbReference type="Proteomes" id="UP000507470">
    <property type="component" value="Unassembled WGS sequence"/>
</dbReference>
<keyword evidence="5" id="KW-0430">Lectin</keyword>
<dbReference type="GO" id="GO:0010185">
    <property type="term" value="P:regulation of cellular defense response"/>
    <property type="evidence" value="ECO:0007669"/>
    <property type="project" value="UniProtKB-ARBA"/>
</dbReference>
<keyword evidence="4" id="KW-0479">Metal-binding</keyword>
<evidence type="ECO:0000313" key="11">
    <source>
        <dbReference type="Proteomes" id="UP000507470"/>
    </source>
</evidence>
<dbReference type="InterPro" id="IPR051941">
    <property type="entry name" value="BG_Antigen-Binding_Lectin"/>
</dbReference>
<evidence type="ECO:0000256" key="4">
    <source>
        <dbReference type="ARBA" id="ARBA00022723"/>
    </source>
</evidence>
<evidence type="ECO:0000256" key="6">
    <source>
        <dbReference type="ARBA" id="ARBA00022837"/>
    </source>
</evidence>
<dbReference type="Gene3D" id="2.60.120.260">
    <property type="entry name" value="Galactose-binding domain-like"/>
    <property type="match status" value="1"/>
</dbReference>
<feature type="domain" description="Fucolectin tachylectin-4 pentraxin-1" evidence="9">
    <location>
        <begin position="91"/>
        <end position="222"/>
    </location>
</feature>
<dbReference type="PANTHER" id="PTHR45713:SF15">
    <property type="entry name" value="F5_8 TYPE C DOMAIN-CONTAINING PROTEIN"/>
    <property type="match status" value="1"/>
</dbReference>